<evidence type="ECO:0000256" key="1">
    <source>
        <dbReference type="ARBA" id="ARBA00004651"/>
    </source>
</evidence>
<feature type="transmembrane region" description="Helical" evidence="7">
    <location>
        <begin position="332"/>
        <end position="349"/>
    </location>
</feature>
<feature type="transmembrane region" description="Helical" evidence="7">
    <location>
        <begin position="419"/>
        <end position="440"/>
    </location>
</feature>
<dbReference type="GO" id="GO:0022857">
    <property type="term" value="F:transmembrane transporter activity"/>
    <property type="evidence" value="ECO:0007669"/>
    <property type="project" value="InterPro"/>
</dbReference>
<keyword evidence="2" id="KW-1003">Cell membrane</keyword>
<evidence type="ECO:0000256" key="4">
    <source>
        <dbReference type="ARBA" id="ARBA00022989"/>
    </source>
</evidence>
<evidence type="ECO:0000313" key="8">
    <source>
        <dbReference type="EMBL" id="TDD73251.1"/>
    </source>
</evidence>
<evidence type="ECO:0000256" key="6">
    <source>
        <dbReference type="SAM" id="MobiDB-lite"/>
    </source>
</evidence>
<evidence type="ECO:0000256" key="2">
    <source>
        <dbReference type="ARBA" id="ARBA00022475"/>
    </source>
</evidence>
<dbReference type="AlphaFoldDB" id="A0A4R5AKQ4"/>
<comment type="subcellular location">
    <subcellularLocation>
        <location evidence="1">Cell membrane</location>
        <topology evidence="1">Multi-pass membrane protein</topology>
    </subcellularLocation>
</comment>
<feature type="transmembrane region" description="Helical" evidence="7">
    <location>
        <begin position="264"/>
        <end position="287"/>
    </location>
</feature>
<dbReference type="PANTHER" id="PTHR23513">
    <property type="entry name" value="INTEGRAL MEMBRANE EFFLUX PROTEIN-RELATED"/>
    <property type="match status" value="1"/>
</dbReference>
<dbReference type="Proteomes" id="UP000294513">
    <property type="component" value="Unassembled WGS sequence"/>
</dbReference>
<dbReference type="PANTHER" id="PTHR23513:SF17">
    <property type="entry name" value="MEMBRANE PROTEIN"/>
    <property type="match status" value="1"/>
</dbReference>
<protein>
    <submittedName>
        <fullName evidence="8">MFS transporter</fullName>
    </submittedName>
</protein>
<accession>A0A4R5AKQ4</accession>
<feature type="transmembrane region" description="Helical" evidence="7">
    <location>
        <begin position="299"/>
        <end position="320"/>
    </location>
</feature>
<dbReference type="RefSeq" id="WP_131900818.1">
    <property type="nucleotide sequence ID" value="NZ_SMKU01000265.1"/>
</dbReference>
<keyword evidence="4 7" id="KW-1133">Transmembrane helix</keyword>
<dbReference type="CDD" id="cd06173">
    <property type="entry name" value="MFS_MefA_like"/>
    <property type="match status" value="1"/>
</dbReference>
<dbReference type="Gene3D" id="1.20.1250.20">
    <property type="entry name" value="MFS general substrate transporter like domains"/>
    <property type="match status" value="1"/>
</dbReference>
<dbReference type="InterPro" id="IPR036259">
    <property type="entry name" value="MFS_trans_sf"/>
</dbReference>
<keyword evidence="5 7" id="KW-0472">Membrane</keyword>
<feature type="transmembrane region" description="Helical" evidence="7">
    <location>
        <begin position="110"/>
        <end position="133"/>
    </location>
</feature>
<feature type="region of interest" description="Disordered" evidence="6">
    <location>
        <begin position="204"/>
        <end position="238"/>
    </location>
</feature>
<feature type="transmembrane region" description="Helical" evidence="7">
    <location>
        <begin position="54"/>
        <end position="76"/>
    </location>
</feature>
<proteinExistence type="predicted"/>
<evidence type="ECO:0000313" key="9">
    <source>
        <dbReference type="Proteomes" id="UP000294513"/>
    </source>
</evidence>
<reference evidence="8 9" key="1">
    <citation type="submission" date="2019-03" db="EMBL/GenBank/DDBJ databases">
        <title>Draft genome sequences of novel Actinobacteria.</title>
        <authorList>
            <person name="Sahin N."/>
            <person name="Ay H."/>
            <person name="Saygin H."/>
        </authorList>
    </citation>
    <scope>NUCLEOTIDE SEQUENCE [LARGE SCALE GENOMIC DNA]</scope>
    <source>
        <strain evidence="8 9">H3C3</strain>
    </source>
</reference>
<gene>
    <name evidence="8" type="ORF">E1298_34415</name>
</gene>
<comment type="caution">
    <text evidence="8">The sequence shown here is derived from an EMBL/GenBank/DDBJ whole genome shotgun (WGS) entry which is preliminary data.</text>
</comment>
<name>A0A4R5AKQ4_9ACTN</name>
<sequence length="452" mass="47495">MRASELREIVRGRDFRRLYATRLTSQLTDGVFQVALAGYVFFSPERQASAGKAAVAFAVTLLPYSALGPFAGVFLDRWQRRQILLWTPVLRAVLVLLVAALVAAGQDGALFFLGVLFVLGVNRFFLAALSAALPHVVRRDHLVTANAFAVTSGTVIAFTGAGGGYLLRRIVGGGTDGTALILVAAAGLFLAAGVIATTLPRGRLGPHPSEHAGSVLPRPAPSDGPPGASRRPSDSAPRVREALGSVLGGLADGARHIARRRQAALALGAISIHRFLYGVILIMTLLLCRNHFTRNADEGLTKFATMLGVSGAGYFTAALVTPPVVRRISKQAWIAWLFGTAAVSLLLGLPFTEPAWAVGAFALGVVSQGVKLCVDTTLQETIDDAYRGRVFAVYDMLFNATFAAAAAAAATWLPSDGRARLTLLAVVAAYGAGAIGYWAAASRARTPAPALR</sequence>
<dbReference type="Pfam" id="PF07690">
    <property type="entry name" value="MFS_1"/>
    <property type="match status" value="1"/>
</dbReference>
<feature type="transmembrane region" description="Helical" evidence="7">
    <location>
        <begin position="390"/>
        <end position="413"/>
    </location>
</feature>
<dbReference type="EMBL" id="SMKU01000265">
    <property type="protein sequence ID" value="TDD73251.1"/>
    <property type="molecule type" value="Genomic_DNA"/>
</dbReference>
<feature type="transmembrane region" description="Helical" evidence="7">
    <location>
        <begin position="20"/>
        <end position="42"/>
    </location>
</feature>
<dbReference type="OrthoDB" id="3688258at2"/>
<evidence type="ECO:0000256" key="3">
    <source>
        <dbReference type="ARBA" id="ARBA00022692"/>
    </source>
</evidence>
<organism evidence="8 9">
    <name type="scientific">Actinomadura rubrisoli</name>
    <dbReference type="NCBI Taxonomy" id="2530368"/>
    <lineage>
        <taxon>Bacteria</taxon>
        <taxon>Bacillati</taxon>
        <taxon>Actinomycetota</taxon>
        <taxon>Actinomycetes</taxon>
        <taxon>Streptosporangiales</taxon>
        <taxon>Thermomonosporaceae</taxon>
        <taxon>Actinomadura</taxon>
    </lineage>
</organism>
<dbReference type="SUPFAM" id="SSF103473">
    <property type="entry name" value="MFS general substrate transporter"/>
    <property type="match status" value="1"/>
</dbReference>
<dbReference type="GO" id="GO:0005886">
    <property type="term" value="C:plasma membrane"/>
    <property type="evidence" value="ECO:0007669"/>
    <property type="project" value="UniProtKB-SubCell"/>
</dbReference>
<dbReference type="InterPro" id="IPR011701">
    <property type="entry name" value="MFS"/>
</dbReference>
<keyword evidence="3 7" id="KW-0812">Transmembrane</keyword>
<evidence type="ECO:0000256" key="5">
    <source>
        <dbReference type="ARBA" id="ARBA00023136"/>
    </source>
</evidence>
<feature type="transmembrane region" description="Helical" evidence="7">
    <location>
        <begin position="145"/>
        <end position="167"/>
    </location>
</feature>
<evidence type="ECO:0000256" key="7">
    <source>
        <dbReference type="SAM" id="Phobius"/>
    </source>
</evidence>
<feature type="transmembrane region" description="Helical" evidence="7">
    <location>
        <begin position="355"/>
        <end position="378"/>
    </location>
</feature>
<feature type="transmembrane region" description="Helical" evidence="7">
    <location>
        <begin position="179"/>
        <end position="199"/>
    </location>
</feature>
<keyword evidence="9" id="KW-1185">Reference proteome</keyword>
<feature type="transmembrane region" description="Helical" evidence="7">
    <location>
        <begin position="83"/>
        <end position="104"/>
    </location>
</feature>